<proteinExistence type="predicted"/>
<dbReference type="Proteomes" id="UP001595616">
    <property type="component" value="Unassembled WGS sequence"/>
</dbReference>
<reference evidence="3" key="1">
    <citation type="journal article" date="2019" name="Int. J. Syst. Evol. Microbiol.">
        <title>The Global Catalogue of Microorganisms (GCM) 10K type strain sequencing project: providing services to taxonomists for standard genome sequencing and annotation.</title>
        <authorList>
            <consortium name="The Broad Institute Genomics Platform"/>
            <consortium name="The Broad Institute Genome Sequencing Center for Infectious Disease"/>
            <person name="Wu L."/>
            <person name="Ma J."/>
        </authorList>
    </citation>
    <scope>NUCLEOTIDE SEQUENCE [LARGE SCALE GENOMIC DNA]</scope>
    <source>
        <strain evidence="3">CECT 7956</strain>
    </source>
</reference>
<evidence type="ECO:0000259" key="1">
    <source>
        <dbReference type="Pfam" id="PF01656"/>
    </source>
</evidence>
<organism evidence="2 3">
    <name type="scientific">Lacihabitans lacunae</name>
    <dbReference type="NCBI Taxonomy" id="1028214"/>
    <lineage>
        <taxon>Bacteria</taxon>
        <taxon>Pseudomonadati</taxon>
        <taxon>Bacteroidota</taxon>
        <taxon>Cytophagia</taxon>
        <taxon>Cytophagales</taxon>
        <taxon>Leadbetterellaceae</taxon>
        <taxon>Lacihabitans</taxon>
    </lineage>
</organism>
<dbReference type="RefSeq" id="WP_379835514.1">
    <property type="nucleotide sequence ID" value="NZ_JBHRYQ010000001.1"/>
</dbReference>
<evidence type="ECO:0000313" key="2">
    <source>
        <dbReference type="EMBL" id="MFC3809892.1"/>
    </source>
</evidence>
<name>A0ABV7YUH6_9BACT</name>
<dbReference type="PANTHER" id="PTHR13696">
    <property type="entry name" value="P-LOOP CONTAINING NUCLEOSIDE TRIPHOSPHATE HYDROLASE"/>
    <property type="match status" value="1"/>
</dbReference>
<dbReference type="InterPro" id="IPR050678">
    <property type="entry name" value="DNA_Partitioning_ATPase"/>
</dbReference>
<gene>
    <name evidence="2" type="ORF">ACFOOI_04445</name>
</gene>
<dbReference type="Pfam" id="PF01656">
    <property type="entry name" value="CbiA"/>
    <property type="match status" value="1"/>
</dbReference>
<dbReference type="InterPro" id="IPR027417">
    <property type="entry name" value="P-loop_NTPase"/>
</dbReference>
<dbReference type="Gene3D" id="3.40.50.300">
    <property type="entry name" value="P-loop containing nucleotide triphosphate hydrolases"/>
    <property type="match status" value="1"/>
</dbReference>
<protein>
    <submittedName>
        <fullName evidence="2">ParA family protein</fullName>
    </submittedName>
</protein>
<dbReference type="InterPro" id="IPR002586">
    <property type="entry name" value="CobQ/CobB/MinD/ParA_Nub-bd_dom"/>
</dbReference>
<feature type="domain" description="CobQ/CobB/MinD/ParA nucleotide binding" evidence="1">
    <location>
        <begin position="13"/>
        <end position="188"/>
    </location>
</feature>
<keyword evidence="3" id="KW-1185">Reference proteome</keyword>
<dbReference type="SUPFAM" id="SSF52540">
    <property type="entry name" value="P-loop containing nucleoside triphosphate hydrolases"/>
    <property type="match status" value="1"/>
</dbReference>
<dbReference type="EMBL" id="JBHRYQ010000001">
    <property type="protein sequence ID" value="MFC3809892.1"/>
    <property type="molecule type" value="Genomic_DNA"/>
</dbReference>
<accession>A0ABV7YUH6</accession>
<dbReference type="PANTHER" id="PTHR13696:SF99">
    <property type="entry name" value="COBYRINIC ACID AC-DIAMIDE SYNTHASE"/>
    <property type="match status" value="1"/>
</dbReference>
<sequence length="223" mass="25206">MAKKIGIYSLEVSSGKTITTAFLAEALTTLGKKVLCVDLSPNQNLGKYLNLTINDLLSLDNSRPAERVKKITQGQFSWDYLSISTSDNIEGSLGVFEGYNYVLLDFPSFNTETSLVYLEKIDSVIVPIESEFYGLDKVSETLESVIKNNLLIDGLLLTKYDTNNELLQKFEIQIRENFKDMVFDSIINRSYYLGLEKFNIESLNQASTHFGFTDYLKLANELV</sequence>
<comment type="caution">
    <text evidence="2">The sequence shown here is derived from an EMBL/GenBank/DDBJ whole genome shotgun (WGS) entry which is preliminary data.</text>
</comment>
<evidence type="ECO:0000313" key="3">
    <source>
        <dbReference type="Proteomes" id="UP001595616"/>
    </source>
</evidence>